<dbReference type="PANTHER" id="PTHR30399:SF1">
    <property type="entry name" value="UTP PYROPHOSPHATASE"/>
    <property type="match status" value="1"/>
</dbReference>
<evidence type="ECO:0000313" key="3">
    <source>
        <dbReference type="Proteomes" id="UP000512167"/>
    </source>
</evidence>
<dbReference type="PANTHER" id="PTHR30399">
    <property type="entry name" value="UNCHARACTERIZED PROTEIN YGJP"/>
    <property type="match status" value="1"/>
</dbReference>
<evidence type="ECO:0000313" key="2">
    <source>
        <dbReference type="EMBL" id="QLY39460.1"/>
    </source>
</evidence>
<dbReference type="CDD" id="cd07344">
    <property type="entry name" value="M48_yhfN_like"/>
    <property type="match status" value="1"/>
</dbReference>
<dbReference type="AlphaFoldDB" id="A0A7L6MZP4"/>
<dbReference type="KEGG" id="tbk:HF295_00725"/>
<reference evidence="2 3" key="1">
    <citation type="submission" date="2020-04" db="EMBL/GenBank/DDBJ databases">
        <authorList>
            <person name="Zheng R.K."/>
            <person name="Sun C.M."/>
        </authorList>
    </citation>
    <scope>NUCLEOTIDE SEQUENCE [LARGE SCALE GENOMIC DNA]</scope>
    <source>
        <strain evidence="3">zrk29</strain>
    </source>
</reference>
<protein>
    <submittedName>
        <fullName evidence="2">M48 family metallopeptidase</fullName>
    </submittedName>
</protein>
<accession>A0A7L6MZP4</accession>
<dbReference type="EMBL" id="CP051151">
    <property type="protein sequence ID" value="QLY39460.1"/>
    <property type="molecule type" value="Genomic_DNA"/>
</dbReference>
<sequence>MNQIKLDNYVFNYQVFFNKIKHVYLRIEKDYIKVTCHPSFSQDQIEAFLYKHKRWIINRLSIEKKDIYNLKSFSLWGQEYKVRVNKNISRSIYLFDSHINIKSDTIDGKVIEHFYRNETLKEIKQIIEDNKELLKQYFNIDQLTFKAQLMKSRLGSCITQKKIIKLNSILARLDKKYLKLVLFHELVHLSVQNHSKNFHDLLEVLYKNHRLATRQLNHEIKKYKM</sequence>
<evidence type="ECO:0000259" key="1">
    <source>
        <dbReference type="Pfam" id="PF01863"/>
    </source>
</evidence>
<dbReference type="Gene3D" id="3.30.2010.10">
    <property type="entry name" value="Metalloproteases ('zincins'), catalytic domain"/>
    <property type="match status" value="1"/>
</dbReference>
<feature type="domain" description="YgjP-like metallopeptidase" evidence="1">
    <location>
        <begin position="21"/>
        <end position="218"/>
    </location>
</feature>
<dbReference type="Proteomes" id="UP000512167">
    <property type="component" value="Chromosome"/>
</dbReference>
<dbReference type="InterPro" id="IPR002725">
    <property type="entry name" value="YgjP-like_metallopeptidase"/>
</dbReference>
<keyword evidence="3" id="KW-1185">Reference proteome</keyword>
<proteinExistence type="predicted"/>
<dbReference type="Pfam" id="PF01863">
    <property type="entry name" value="YgjP-like"/>
    <property type="match status" value="1"/>
</dbReference>
<name>A0A7L6MZP4_9MOLU</name>
<organism evidence="2 3">
    <name type="scientific">Hujiaoplasma nucleasis</name>
    <dbReference type="NCBI Taxonomy" id="2725268"/>
    <lineage>
        <taxon>Bacteria</taxon>
        <taxon>Bacillati</taxon>
        <taxon>Mycoplasmatota</taxon>
        <taxon>Mollicutes</taxon>
        <taxon>Candidatus Izemoplasmatales</taxon>
        <taxon>Hujiaoplasmataceae</taxon>
        <taxon>Hujiaoplasma</taxon>
    </lineage>
</organism>
<dbReference type="RefSeq" id="WP_312031929.1">
    <property type="nucleotide sequence ID" value="NZ_CP051151.1"/>
</dbReference>
<gene>
    <name evidence="2" type="ORF">HF295_00725</name>
</gene>
<dbReference type="InterPro" id="IPR053136">
    <property type="entry name" value="UTP_pyrophosphatase-like"/>
</dbReference>